<proteinExistence type="predicted"/>
<sequence>MISGSGPMATGNETFICGARIQPASTSAGEGFAGLVSVAAAGVPRYQPSTSAMMCAPAKVYTATPRLLTGTMAWLAIVCGHAEMLRLDVRGLAVPAA</sequence>
<protein>
    <submittedName>
        <fullName evidence="1">Unannotated protein</fullName>
    </submittedName>
</protein>
<dbReference type="AlphaFoldDB" id="A0A6J7A666"/>
<accession>A0A6J7A666</accession>
<organism evidence="1">
    <name type="scientific">freshwater metagenome</name>
    <dbReference type="NCBI Taxonomy" id="449393"/>
    <lineage>
        <taxon>unclassified sequences</taxon>
        <taxon>metagenomes</taxon>
        <taxon>ecological metagenomes</taxon>
    </lineage>
</organism>
<reference evidence="1" key="1">
    <citation type="submission" date="2020-05" db="EMBL/GenBank/DDBJ databases">
        <authorList>
            <person name="Chiriac C."/>
            <person name="Salcher M."/>
            <person name="Ghai R."/>
            <person name="Kavagutti S V."/>
        </authorList>
    </citation>
    <scope>NUCLEOTIDE SEQUENCE</scope>
</reference>
<gene>
    <name evidence="1" type="ORF">UFOPK3099_01856</name>
</gene>
<evidence type="ECO:0000313" key="1">
    <source>
        <dbReference type="EMBL" id="CAB4828366.1"/>
    </source>
</evidence>
<dbReference type="EMBL" id="CAFAAV010000155">
    <property type="protein sequence ID" value="CAB4828366.1"/>
    <property type="molecule type" value="Genomic_DNA"/>
</dbReference>
<name>A0A6J7A666_9ZZZZ</name>